<gene>
    <name evidence="3" type="ORF">QYS49_20870</name>
</gene>
<feature type="transmembrane region" description="Helical" evidence="1">
    <location>
        <begin position="77"/>
        <end position="97"/>
    </location>
</feature>
<dbReference type="PANTHER" id="PTHR40407:SF1">
    <property type="entry name" value="HEPARAN-ALPHA-GLUCOSAMINIDE N-ACETYLTRANSFERASE CATALYTIC DOMAIN-CONTAINING PROTEIN"/>
    <property type="match status" value="1"/>
</dbReference>
<name>A0AA49GAF5_9BACT</name>
<dbReference type="Pfam" id="PF07786">
    <property type="entry name" value="HGSNAT_cat"/>
    <property type="match status" value="1"/>
</dbReference>
<evidence type="ECO:0000313" key="4">
    <source>
        <dbReference type="Proteomes" id="UP001230496"/>
    </source>
</evidence>
<feature type="transmembrane region" description="Helical" evidence="1">
    <location>
        <begin position="164"/>
        <end position="195"/>
    </location>
</feature>
<proteinExistence type="predicted"/>
<keyword evidence="1" id="KW-0472">Membrane</keyword>
<evidence type="ECO:0000259" key="2">
    <source>
        <dbReference type="Pfam" id="PF07786"/>
    </source>
</evidence>
<reference evidence="3 4" key="1">
    <citation type="submission" date="2023-08" db="EMBL/GenBank/DDBJ databases">
        <title>Comparative genomics and taxonomic characterization of three novel marine species of genus Marivirga.</title>
        <authorList>
            <person name="Muhammad N."/>
            <person name="Kim S.-G."/>
        </authorList>
    </citation>
    <scope>NUCLEOTIDE SEQUENCE [LARGE SCALE GENOMIC DNA]</scope>
    <source>
        <strain evidence="3 4">BDSF4-3</strain>
    </source>
</reference>
<organism evidence="3 4">
    <name type="scientific">Marivirga salinarum</name>
    <dbReference type="NCBI Taxonomy" id="3059078"/>
    <lineage>
        <taxon>Bacteria</taxon>
        <taxon>Pseudomonadati</taxon>
        <taxon>Bacteroidota</taxon>
        <taxon>Cytophagia</taxon>
        <taxon>Cytophagales</taxon>
        <taxon>Marivirgaceae</taxon>
        <taxon>Marivirga</taxon>
    </lineage>
</organism>
<evidence type="ECO:0000313" key="3">
    <source>
        <dbReference type="EMBL" id="WKK74216.2"/>
    </source>
</evidence>
<feature type="transmembrane region" description="Helical" evidence="1">
    <location>
        <begin position="330"/>
        <end position="353"/>
    </location>
</feature>
<protein>
    <submittedName>
        <fullName evidence="3">Heparan-alpha-glucosaminide N-acetyltransferase domain-containing protein</fullName>
    </submittedName>
</protein>
<dbReference type="EMBL" id="CP129971">
    <property type="protein sequence ID" value="WKK74216.2"/>
    <property type="molecule type" value="Genomic_DNA"/>
</dbReference>
<feature type="transmembrane region" description="Helical" evidence="1">
    <location>
        <begin position="109"/>
        <end position="128"/>
    </location>
</feature>
<dbReference type="AlphaFoldDB" id="A0AA49GAF5"/>
<feature type="transmembrane region" description="Helical" evidence="1">
    <location>
        <begin position="215"/>
        <end position="232"/>
    </location>
</feature>
<keyword evidence="1" id="KW-0812">Transmembrane</keyword>
<accession>A0AA49GAF5</accession>
<dbReference type="PANTHER" id="PTHR40407">
    <property type="entry name" value="MEMBRANE PROTEIN-LIKE PROTEIN"/>
    <property type="match status" value="1"/>
</dbReference>
<keyword evidence="4" id="KW-1185">Reference proteome</keyword>
<keyword evidence="1" id="KW-1133">Transmembrane helix</keyword>
<dbReference type="KEGG" id="msaa:QYS49_20870"/>
<feature type="transmembrane region" description="Helical" evidence="1">
    <location>
        <begin position="373"/>
        <end position="392"/>
    </location>
</feature>
<feature type="domain" description="Heparan-alpha-glucosaminide N-acetyltransferase catalytic" evidence="2">
    <location>
        <begin position="28"/>
        <end position="254"/>
    </location>
</feature>
<dbReference type="InterPro" id="IPR012429">
    <property type="entry name" value="HGSNAT_cat"/>
</dbReference>
<evidence type="ECO:0000256" key="1">
    <source>
        <dbReference type="SAM" id="Phobius"/>
    </source>
</evidence>
<dbReference type="Proteomes" id="UP001230496">
    <property type="component" value="Chromosome"/>
</dbReference>
<feature type="transmembrane region" description="Helical" evidence="1">
    <location>
        <begin position="134"/>
        <end position="157"/>
    </location>
</feature>
<dbReference type="RefSeq" id="WP_308347807.1">
    <property type="nucleotide sequence ID" value="NZ_CP129971.1"/>
</dbReference>
<sequence length="414" mass="47978">MKVTKTLVPTNIGFTKPVETVMEIKTDRIESIDILRGVVMVIMALDHVRDYFYFGSFFNDPTNLETTTSVLFFTRFITNYCAPVFVFLAGTSAFLYGAKKSKSELFKFLFSRGLWLIFLEIVVNNFLWTFDFTYSFKIFQVIWAIGFSMLCLSFLIFLPKKAIFAVGVLLIAGHNLLDGIVMEGQSFQSIIWYLLHQENFLTLGSDHLVVMKYPLIPWIGLIALGYLFGTFYQKNYDPKLRRKWLLRLGLGALTFFFIFRGFNIYGDLVPWTLQNTDTNTILAFFKVTKYPPSLLFLCITMGPAMLFLVTFENSKNKLSNFFLVFGRVPLFYYFLHILMIHVLAIIGLLIFGGNWQDMILTGESFMAGKLATYGYSLLTVYLVWIGIVLLLYPLCKLYMQYKANNKEKWWLSYL</sequence>
<feature type="transmembrane region" description="Helical" evidence="1">
    <location>
        <begin position="290"/>
        <end position="309"/>
    </location>
</feature>
<feature type="transmembrane region" description="Helical" evidence="1">
    <location>
        <begin position="244"/>
        <end position="265"/>
    </location>
</feature>